<evidence type="ECO:0000313" key="4">
    <source>
        <dbReference type="EMBL" id="PWN33670.1"/>
    </source>
</evidence>
<name>A0A316V870_9BASI</name>
<dbReference type="InterPro" id="IPR000782">
    <property type="entry name" value="FAS1_domain"/>
</dbReference>
<feature type="signal peptide" evidence="2">
    <location>
        <begin position="1"/>
        <end position="21"/>
    </location>
</feature>
<dbReference type="PANTHER" id="PTHR10900">
    <property type="entry name" value="PERIOSTIN-RELATED"/>
    <property type="match status" value="1"/>
</dbReference>
<dbReference type="RefSeq" id="XP_025353972.1">
    <property type="nucleotide sequence ID" value="XM_025496643.1"/>
</dbReference>
<feature type="chain" id="PRO_5016266756" description="FAS1 domain-containing protein" evidence="2">
    <location>
        <begin position="22"/>
        <end position="463"/>
    </location>
</feature>
<accession>A0A316V870</accession>
<sequence>MGNSTLLFLFLYITIIQVASSQEVERRKTFSYQRRQNSPTVTNDQLTNALKGANLTKLAALFEQNPTVVQQINATPGSKTLLAPIDSALPFQSWANVPEALLYHVLNGSVPVDRLERLPMHTVLHSALTLQDVANLPGGNGQAVAMSTGTQGYPELSDYSPVVNEAQNTDSFLETNGKEESFTAGSLTILPINHYLTVPGNLSFTVGKIVNSERFATLLSSLPNNVNDARGLTVFVPSADAIQSFLSQHSGLSQQTLQAIAQNHVIINRAAYSPLLISQGSLITAGGQDLHVQQRNGTNETYTLHVSVGNATAQITQTDVMYKNGVAHVIDSVLFDTTVDYSRANQAAESAKASANSYISGPISDQNAASSQGTDVPPSPPGSSLPLASNSTVTNTYDATSGGTNPGAIAGAIGVGSMASVTSSAPSPSGSTISKHNSAASSVPMPQIWTILLTIAMAASLYA</sequence>
<dbReference type="InterPro" id="IPR050904">
    <property type="entry name" value="Adhesion/Biosynth-related"/>
</dbReference>
<feature type="region of interest" description="Disordered" evidence="1">
    <location>
        <begin position="362"/>
        <end position="400"/>
    </location>
</feature>
<organism evidence="4 5">
    <name type="scientific">Meira miltonrushii</name>
    <dbReference type="NCBI Taxonomy" id="1280837"/>
    <lineage>
        <taxon>Eukaryota</taxon>
        <taxon>Fungi</taxon>
        <taxon>Dikarya</taxon>
        <taxon>Basidiomycota</taxon>
        <taxon>Ustilaginomycotina</taxon>
        <taxon>Exobasidiomycetes</taxon>
        <taxon>Exobasidiales</taxon>
        <taxon>Brachybasidiaceae</taxon>
        <taxon>Meira</taxon>
    </lineage>
</organism>
<evidence type="ECO:0000256" key="2">
    <source>
        <dbReference type="SAM" id="SignalP"/>
    </source>
</evidence>
<dbReference type="GO" id="GO:0016236">
    <property type="term" value="P:macroautophagy"/>
    <property type="evidence" value="ECO:0007669"/>
    <property type="project" value="TreeGrafter"/>
</dbReference>
<dbReference type="OrthoDB" id="286301at2759"/>
<dbReference type="PROSITE" id="PS50213">
    <property type="entry name" value="FAS1"/>
    <property type="match status" value="1"/>
</dbReference>
<dbReference type="GeneID" id="37018424"/>
<dbReference type="InterPro" id="IPR036378">
    <property type="entry name" value="FAS1_dom_sf"/>
</dbReference>
<dbReference type="SMART" id="SM00554">
    <property type="entry name" value="FAS1"/>
    <property type="match status" value="1"/>
</dbReference>
<feature type="region of interest" description="Disordered" evidence="1">
    <location>
        <begin position="420"/>
        <end position="439"/>
    </location>
</feature>
<dbReference type="STRING" id="1280837.A0A316V870"/>
<evidence type="ECO:0000256" key="1">
    <source>
        <dbReference type="SAM" id="MobiDB-lite"/>
    </source>
</evidence>
<dbReference type="Gene3D" id="2.30.180.10">
    <property type="entry name" value="FAS1 domain"/>
    <property type="match status" value="1"/>
</dbReference>
<keyword evidence="2" id="KW-0732">Signal</keyword>
<dbReference type="SUPFAM" id="SSF82153">
    <property type="entry name" value="FAS1 domain"/>
    <property type="match status" value="2"/>
</dbReference>
<reference evidence="4 5" key="1">
    <citation type="journal article" date="2018" name="Mol. Biol. Evol.">
        <title>Broad Genomic Sampling Reveals a Smut Pathogenic Ancestry of the Fungal Clade Ustilaginomycotina.</title>
        <authorList>
            <person name="Kijpornyongpan T."/>
            <person name="Mondo S.J."/>
            <person name="Barry K."/>
            <person name="Sandor L."/>
            <person name="Lee J."/>
            <person name="Lipzen A."/>
            <person name="Pangilinan J."/>
            <person name="LaButti K."/>
            <person name="Hainaut M."/>
            <person name="Henrissat B."/>
            <person name="Grigoriev I.V."/>
            <person name="Spatafora J.W."/>
            <person name="Aime M.C."/>
        </authorList>
    </citation>
    <scope>NUCLEOTIDE SEQUENCE [LARGE SCALE GENOMIC DNA]</scope>
    <source>
        <strain evidence="4 5">MCA 3882</strain>
    </source>
</reference>
<dbReference type="Proteomes" id="UP000245771">
    <property type="component" value="Unassembled WGS sequence"/>
</dbReference>
<dbReference type="EMBL" id="KZ819604">
    <property type="protein sequence ID" value="PWN33670.1"/>
    <property type="molecule type" value="Genomic_DNA"/>
</dbReference>
<dbReference type="Pfam" id="PF02469">
    <property type="entry name" value="Fasciclin"/>
    <property type="match status" value="1"/>
</dbReference>
<evidence type="ECO:0000313" key="5">
    <source>
        <dbReference type="Proteomes" id="UP000245771"/>
    </source>
</evidence>
<feature type="compositionally biased region" description="Low complexity" evidence="1">
    <location>
        <begin position="420"/>
        <end position="434"/>
    </location>
</feature>
<feature type="domain" description="FAS1" evidence="3">
    <location>
        <begin position="199"/>
        <end position="334"/>
    </location>
</feature>
<proteinExistence type="predicted"/>
<feature type="compositionally biased region" description="Polar residues" evidence="1">
    <location>
        <begin position="363"/>
        <end position="374"/>
    </location>
</feature>
<protein>
    <recommendedName>
        <fullName evidence="3">FAS1 domain-containing protein</fullName>
    </recommendedName>
</protein>
<evidence type="ECO:0000259" key="3">
    <source>
        <dbReference type="PROSITE" id="PS50213"/>
    </source>
</evidence>
<dbReference type="GO" id="GO:0005615">
    <property type="term" value="C:extracellular space"/>
    <property type="evidence" value="ECO:0007669"/>
    <property type="project" value="TreeGrafter"/>
</dbReference>
<dbReference type="GO" id="GO:0000329">
    <property type="term" value="C:fungal-type vacuole membrane"/>
    <property type="evidence" value="ECO:0007669"/>
    <property type="project" value="TreeGrafter"/>
</dbReference>
<gene>
    <name evidence="4" type="ORF">FA14DRAFT_124399</name>
</gene>
<dbReference type="AlphaFoldDB" id="A0A316V870"/>
<dbReference type="InParanoid" id="A0A316V870"/>
<dbReference type="PANTHER" id="PTHR10900:SF122">
    <property type="entry name" value="FAS1 DOMAIN-CONTAINING PROTEIN"/>
    <property type="match status" value="1"/>
</dbReference>
<keyword evidence="5" id="KW-1185">Reference proteome</keyword>